<organism evidence="10 11">
    <name type="scientific">Danionella cerebrum</name>
    <dbReference type="NCBI Taxonomy" id="2873325"/>
    <lineage>
        <taxon>Eukaryota</taxon>
        <taxon>Metazoa</taxon>
        <taxon>Chordata</taxon>
        <taxon>Craniata</taxon>
        <taxon>Vertebrata</taxon>
        <taxon>Euteleostomi</taxon>
        <taxon>Actinopterygii</taxon>
        <taxon>Neopterygii</taxon>
        <taxon>Teleostei</taxon>
        <taxon>Ostariophysi</taxon>
        <taxon>Cypriniformes</taxon>
        <taxon>Danionidae</taxon>
        <taxon>Danioninae</taxon>
        <taxon>Danionella</taxon>
    </lineage>
</organism>
<evidence type="ECO:0000256" key="2">
    <source>
        <dbReference type="ARBA" id="ARBA00022737"/>
    </source>
</evidence>
<keyword evidence="3 5" id="KW-0863">Zinc-finger</keyword>
<feature type="binding site" evidence="6">
    <location>
        <position position="32"/>
    </location>
    <ligand>
        <name>Zn(2+)</name>
        <dbReference type="ChEBI" id="CHEBI:29105"/>
    </ligand>
</feature>
<dbReference type="PANTHER" id="PTHR19818">
    <property type="entry name" value="ZINC FINGER PROTEIN ZIC AND GLI"/>
    <property type="match status" value="1"/>
</dbReference>
<feature type="compositionally biased region" description="Basic and acidic residues" evidence="7">
    <location>
        <begin position="311"/>
        <end position="320"/>
    </location>
</feature>
<protein>
    <recommendedName>
        <fullName evidence="12">Zinc finger protein 276</fullName>
    </recommendedName>
</protein>
<dbReference type="Gene3D" id="3.30.160.60">
    <property type="entry name" value="Classic Zinc Finger"/>
    <property type="match status" value="3"/>
</dbReference>
<evidence type="ECO:0000313" key="11">
    <source>
        <dbReference type="Proteomes" id="UP000316079"/>
    </source>
</evidence>
<dbReference type="InterPro" id="IPR012934">
    <property type="entry name" value="Znf_AD"/>
</dbReference>
<keyword evidence="2" id="KW-0677">Repeat</keyword>
<proteinExistence type="predicted"/>
<keyword evidence="4 6" id="KW-0862">Zinc</keyword>
<feature type="domain" description="C2H2-type" evidence="8">
    <location>
        <begin position="452"/>
        <end position="479"/>
    </location>
</feature>
<feature type="binding site" evidence="6">
    <location>
        <position position="35"/>
    </location>
    <ligand>
        <name>Zn(2+)</name>
        <dbReference type="ChEBI" id="CHEBI:29105"/>
    </ligand>
</feature>
<feature type="binding site" evidence="6">
    <location>
        <position position="78"/>
    </location>
    <ligand>
        <name>Zn(2+)</name>
        <dbReference type="ChEBI" id="CHEBI:29105"/>
    </ligand>
</feature>
<dbReference type="GO" id="GO:0000981">
    <property type="term" value="F:DNA-binding transcription factor activity, RNA polymerase II-specific"/>
    <property type="evidence" value="ECO:0007669"/>
    <property type="project" value="TreeGrafter"/>
</dbReference>
<dbReference type="PROSITE" id="PS51915">
    <property type="entry name" value="ZAD"/>
    <property type="match status" value="1"/>
</dbReference>
<evidence type="ECO:0000256" key="5">
    <source>
        <dbReference type="PROSITE-ProRule" id="PRU00042"/>
    </source>
</evidence>
<comment type="caution">
    <text evidence="10">The sequence shown here is derived from an EMBL/GenBank/DDBJ whole genome shotgun (WGS) entry which is preliminary data.</text>
</comment>
<dbReference type="FunFam" id="3.30.160.60:FF:000503">
    <property type="entry name" value="Zinc finger protein 276"/>
    <property type="match status" value="1"/>
</dbReference>
<gene>
    <name evidence="10" type="ORF">DNTS_011861</name>
</gene>
<dbReference type="PANTHER" id="PTHR19818:SF139">
    <property type="entry name" value="PAIR-RULE PROTEIN ODD-PAIRED"/>
    <property type="match status" value="1"/>
</dbReference>
<dbReference type="InterPro" id="IPR013087">
    <property type="entry name" value="Znf_C2H2_type"/>
</dbReference>
<dbReference type="OrthoDB" id="8823111at2759"/>
<evidence type="ECO:0000256" key="7">
    <source>
        <dbReference type="SAM" id="MobiDB-lite"/>
    </source>
</evidence>
<reference evidence="10 11" key="1">
    <citation type="journal article" date="2019" name="Sci. Data">
        <title>Hybrid genome assembly and annotation of Danionella translucida.</title>
        <authorList>
            <person name="Kadobianskyi M."/>
            <person name="Schulze L."/>
            <person name="Schuelke M."/>
            <person name="Judkewitz B."/>
        </authorList>
    </citation>
    <scope>NUCLEOTIDE SEQUENCE [LARGE SCALE GENOMIC DNA]</scope>
    <source>
        <strain evidence="10 11">Bolton</strain>
    </source>
</reference>
<dbReference type="GO" id="GO:0008270">
    <property type="term" value="F:zinc ion binding"/>
    <property type="evidence" value="ECO:0007669"/>
    <property type="project" value="UniProtKB-UniRule"/>
</dbReference>
<keyword evidence="11" id="KW-1185">Reference proteome</keyword>
<feature type="domain" description="C2H2-type" evidence="8">
    <location>
        <begin position="393"/>
        <end position="423"/>
    </location>
</feature>
<dbReference type="GO" id="GO:0005634">
    <property type="term" value="C:nucleus"/>
    <property type="evidence" value="ECO:0007669"/>
    <property type="project" value="InterPro"/>
</dbReference>
<feature type="binding site" evidence="6">
    <location>
        <position position="81"/>
    </location>
    <ligand>
        <name>Zn(2+)</name>
        <dbReference type="ChEBI" id="CHEBI:29105"/>
    </ligand>
</feature>
<evidence type="ECO:0000313" key="10">
    <source>
        <dbReference type="EMBL" id="TRY85814.1"/>
    </source>
</evidence>
<dbReference type="FunFam" id="3.30.160.60:FF:000219">
    <property type="entry name" value="Zinc finger protein 276"/>
    <property type="match status" value="1"/>
</dbReference>
<dbReference type="SMART" id="SM00355">
    <property type="entry name" value="ZnF_C2H2"/>
    <property type="match status" value="4"/>
</dbReference>
<feature type="domain" description="C2H2-type" evidence="8">
    <location>
        <begin position="482"/>
        <end position="511"/>
    </location>
</feature>
<evidence type="ECO:0000256" key="4">
    <source>
        <dbReference type="ARBA" id="ARBA00022833"/>
    </source>
</evidence>
<evidence type="ECO:0000259" key="9">
    <source>
        <dbReference type="PROSITE" id="PS51915"/>
    </source>
</evidence>
<evidence type="ECO:0000256" key="1">
    <source>
        <dbReference type="ARBA" id="ARBA00022723"/>
    </source>
</evidence>
<feature type="region of interest" description="Disordered" evidence="7">
    <location>
        <begin position="225"/>
        <end position="265"/>
    </location>
</feature>
<dbReference type="STRING" id="623744.A0A553Q7A4"/>
<dbReference type="InterPro" id="IPR050329">
    <property type="entry name" value="GLI_C2H2-zinc-finger"/>
</dbReference>
<dbReference type="GO" id="GO:0000978">
    <property type="term" value="F:RNA polymerase II cis-regulatory region sequence-specific DNA binding"/>
    <property type="evidence" value="ECO:0007669"/>
    <property type="project" value="TreeGrafter"/>
</dbReference>
<feature type="region of interest" description="Disordered" evidence="7">
    <location>
        <begin position="502"/>
        <end position="540"/>
    </location>
</feature>
<evidence type="ECO:0000256" key="6">
    <source>
        <dbReference type="PROSITE-ProRule" id="PRU01263"/>
    </source>
</evidence>
<sequence length="608" mass="68837">MKESRMKMKRNARRRRRAVQSPGARDRSTEVCRLCHGQTPRSIAASHAPAAFPLFCSDFHRLLGVRMKRDPDLSRFICERCHEEFYRCQRVLEEFRRRANQRPDAHRYGSGIPGAAERARLNPECVCSPGATLRRPPQSWTWQSSVSVPPRSEFLSTIFSNVFKVFLALLHVHPGPLHSLVSWAHSHAAFGCSSCPDLREALRSRCGASVTLLWSCEDGHGFQIDTPSSNQLTDRELQQNEEEEEQQQQTVQRSEGSGDVEEQNYSWSLETQPCGDLSPPDAAALINTEGADSELSDRILLSEEECEEQRRSSSCEEGNAHNHRGGCKEQGTLEPRPRRKPGPKPGWKNHSKALREELPTIFKCPHQGCTAVYRGADGMKKHIKEHHEEVRERPCPHPGCNKVFMIDRYLQRHLKLIHTEERNYICDQCGQTFKQRKHLSVHQMRHSGAKPLQCEVCGFQCRQRASLKYHMTKHKAEAELEFGCQICSKRFEKAHNLNALPNTQTHTQAPPNTQTHTQAPPNTQTHTQAPPNTQTHTPDCCTESLSVATDLKSLDDDVNTGIMVDSGGRGFSESCDSLCRKTLPGFIEMSSREVRERGSHLGVLRLEL</sequence>
<feature type="compositionally biased region" description="Basic residues" evidence="7">
    <location>
        <begin position="7"/>
        <end position="18"/>
    </location>
</feature>
<dbReference type="PROSITE" id="PS50157">
    <property type="entry name" value="ZINC_FINGER_C2H2_2"/>
    <property type="match status" value="4"/>
</dbReference>
<feature type="domain" description="C2H2-type" evidence="8">
    <location>
        <begin position="424"/>
        <end position="451"/>
    </location>
</feature>
<dbReference type="PROSITE" id="PS00028">
    <property type="entry name" value="ZINC_FINGER_C2H2_1"/>
    <property type="match status" value="4"/>
</dbReference>
<keyword evidence="1 6" id="KW-0479">Metal-binding</keyword>
<feature type="compositionally biased region" description="Basic residues" evidence="7">
    <location>
        <begin position="337"/>
        <end position="350"/>
    </location>
</feature>
<dbReference type="EMBL" id="SRMA01026256">
    <property type="protein sequence ID" value="TRY85814.1"/>
    <property type="molecule type" value="Genomic_DNA"/>
</dbReference>
<evidence type="ECO:0000256" key="3">
    <source>
        <dbReference type="ARBA" id="ARBA00022771"/>
    </source>
</evidence>
<feature type="region of interest" description="Disordered" evidence="7">
    <location>
        <begin position="1"/>
        <end position="25"/>
    </location>
</feature>
<dbReference type="InterPro" id="IPR036236">
    <property type="entry name" value="Znf_C2H2_sf"/>
</dbReference>
<dbReference type="Proteomes" id="UP000316079">
    <property type="component" value="Unassembled WGS sequence"/>
</dbReference>
<dbReference type="GO" id="GO:0045944">
    <property type="term" value="P:positive regulation of transcription by RNA polymerase II"/>
    <property type="evidence" value="ECO:0007669"/>
    <property type="project" value="UniProtKB-ARBA"/>
</dbReference>
<dbReference type="SUPFAM" id="SSF57667">
    <property type="entry name" value="beta-beta-alpha zinc fingers"/>
    <property type="match status" value="2"/>
</dbReference>
<accession>A0A553Q7A4</accession>
<feature type="domain" description="ZAD" evidence="9">
    <location>
        <begin position="30"/>
        <end position="105"/>
    </location>
</feature>
<evidence type="ECO:0000259" key="8">
    <source>
        <dbReference type="PROSITE" id="PS50157"/>
    </source>
</evidence>
<evidence type="ECO:0008006" key="12">
    <source>
        <dbReference type="Google" id="ProtNLM"/>
    </source>
</evidence>
<name>A0A553Q7A4_9TELE</name>
<dbReference type="AlphaFoldDB" id="A0A553Q7A4"/>
<feature type="region of interest" description="Disordered" evidence="7">
    <location>
        <begin position="311"/>
        <end position="350"/>
    </location>
</feature>
<dbReference type="Pfam" id="PF00096">
    <property type="entry name" value="zf-C2H2"/>
    <property type="match status" value="1"/>
</dbReference>